<keyword evidence="2" id="KW-0238">DNA-binding</keyword>
<proteinExistence type="predicted"/>
<dbReference type="EMBL" id="JAZHGC010000030">
    <property type="protein sequence ID" value="MEM5289917.1"/>
    <property type="molecule type" value="Genomic_DNA"/>
</dbReference>
<gene>
    <name evidence="5" type="ORF">V4C55_29760</name>
</gene>
<dbReference type="RefSeq" id="WP_201658293.1">
    <property type="nucleotide sequence ID" value="NZ_CAJHCS010000030.1"/>
</dbReference>
<dbReference type="InterPro" id="IPR050204">
    <property type="entry name" value="AraC_XylS_family_regulators"/>
</dbReference>
<keyword evidence="6" id="KW-1185">Reference proteome</keyword>
<organism evidence="5 6">
    <name type="scientific">Paraburkholderia sabiae</name>
    <dbReference type="NCBI Taxonomy" id="273251"/>
    <lineage>
        <taxon>Bacteria</taxon>
        <taxon>Pseudomonadati</taxon>
        <taxon>Pseudomonadota</taxon>
        <taxon>Betaproteobacteria</taxon>
        <taxon>Burkholderiales</taxon>
        <taxon>Burkholderiaceae</taxon>
        <taxon>Paraburkholderia</taxon>
    </lineage>
</organism>
<evidence type="ECO:0000259" key="4">
    <source>
        <dbReference type="PROSITE" id="PS01124"/>
    </source>
</evidence>
<dbReference type="InterPro" id="IPR018060">
    <property type="entry name" value="HTH_AraC"/>
</dbReference>
<dbReference type="InterPro" id="IPR035418">
    <property type="entry name" value="AraC-bd_2"/>
</dbReference>
<evidence type="ECO:0000256" key="3">
    <source>
        <dbReference type="ARBA" id="ARBA00023163"/>
    </source>
</evidence>
<dbReference type="Gene3D" id="1.10.10.60">
    <property type="entry name" value="Homeodomain-like"/>
    <property type="match status" value="1"/>
</dbReference>
<comment type="caution">
    <text evidence="5">The sequence shown here is derived from an EMBL/GenBank/DDBJ whole genome shotgun (WGS) entry which is preliminary data.</text>
</comment>
<evidence type="ECO:0000256" key="2">
    <source>
        <dbReference type="ARBA" id="ARBA00023125"/>
    </source>
</evidence>
<accession>A0ABU9QKB0</accession>
<evidence type="ECO:0000256" key="1">
    <source>
        <dbReference type="ARBA" id="ARBA00023015"/>
    </source>
</evidence>
<dbReference type="PANTHER" id="PTHR46796:SF6">
    <property type="entry name" value="ARAC SUBFAMILY"/>
    <property type="match status" value="1"/>
</dbReference>
<dbReference type="Pfam" id="PF14525">
    <property type="entry name" value="AraC_binding_2"/>
    <property type="match status" value="1"/>
</dbReference>
<keyword evidence="3" id="KW-0804">Transcription</keyword>
<keyword evidence="1" id="KW-0805">Transcription regulation</keyword>
<dbReference type="InterPro" id="IPR009057">
    <property type="entry name" value="Homeodomain-like_sf"/>
</dbReference>
<dbReference type="SMART" id="SM00342">
    <property type="entry name" value="HTH_ARAC"/>
    <property type="match status" value="1"/>
</dbReference>
<dbReference type="Proteomes" id="UP001494588">
    <property type="component" value="Unassembled WGS sequence"/>
</dbReference>
<dbReference type="PROSITE" id="PS01124">
    <property type="entry name" value="HTH_ARAC_FAMILY_2"/>
    <property type="match status" value="1"/>
</dbReference>
<name>A0ABU9QKB0_9BURK</name>
<sequence>MNASKFSLNEVAELQRMAYWQDAIYKNYLTVDCRRLDHRSLAGNIRASRVGGLDLSEVTSPPMSYHRGPNQIAAGNERHFLLVLAVEGQGIVKQRGNRTLFGPGDMVIYGSQEASEISYPNGSTTQVIRIPSSLLEDRTSSTDRIAANLLDGSSPGGAIARALIRECIAANLGDHVADSRLANGVLEILTAVIENSLPTASLSRGAVPLSQVKKYVEEHLLDPDLSVQQIAVHNSVSVRTLNRMFAAEGTTAVNWIWTRRLANSYRLLSEGKVRQVSQAAFDSGFNDLSHFGRAFKKRYGRLPHEVLRNAN</sequence>
<evidence type="ECO:0000313" key="6">
    <source>
        <dbReference type="Proteomes" id="UP001494588"/>
    </source>
</evidence>
<dbReference type="SUPFAM" id="SSF46689">
    <property type="entry name" value="Homeodomain-like"/>
    <property type="match status" value="1"/>
</dbReference>
<reference evidence="5 6" key="1">
    <citation type="submission" date="2024-01" db="EMBL/GenBank/DDBJ databases">
        <title>The diversity of rhizobia nodulating Mimosa spp. in eleven states of Brazil covering several biomes is determined by host plant, location, and edaphic factors.</title>
        <authorList>
            <person name="Rouws L."/>
            <person name="Barauna A."/>
            <person name="Beukes C."/>
            <person name="De Faria S.M."/>
            <person name="Gross E."/>
            <person name="Dos Reis Junior F.B."/>
            <person name="Simon M."/>
            <person name="Maluk M."/>
            <person name="Odee D.W."/>
            <person name="Kenicer G."/>
            <person name="Young J.P.W."/>
            <person name="Reis V.M."/>
            <person name="Zilli J."/>
            <person name="James E.K."/>
        </authorList>
    </citation>
    <scope>NUCLEOTIDE SEQUENCE [LARGE SCALE GENOMIC DNA]</scope>
    <source>
        <strain evidence="5 6">JPY77</strain>
    </source>
</reference>
<evidence type="ECO:0000313" key="5">
    <source>
        <dbReference type="EMBL" id="MEM5289917.1"/>
    </source>
</evidence>
<protein>
    <submittedName>
        <fullName evidence="5">Helix-turn-helix domain-containing protein</fullName>
    </submittedName>
</protein>
<dbReference type="Pfam" id="PF12833">
    <property type="entry name" value="HTH_18"/>
    <property type="match status" value="1"/>
</dbReference>
<dbReference type="PANTHER" id="PTHR46796">
    <property type="entry name" value="HTH-TYPE TRANSCRIPTIONAL ACTIVATOR RHAS-RELATED"/>
    <property type="match status" value="1"/>
</dbReference>
<feature type="domain" description="HTH araC/xylS-type" evidence="4">
    <location>
        <begin position="210"/>
        <end position="309"/>
    </location>
</feature>